<evidence type="ECO:0000256" key="1">
    <source>
        <dbReference type="SAM" id="MobiDB-lite"/>
    </source>
</evidence>
<dbReference type="InterPro" id="IPR036390">
    <property type="entry name" value="WH_DNA-bd_sf"/>
</dbReference>
<reference evidence="2 3" key="1">
    <citation type="submission" date="2018-01" db="EMBL/GenBank/DDBJ databases">
        <title>Whole genome analyses suggest that Burkholderia sensu lato contains two further novel genera in the rhizoxinica-symbiotica group Mycetohabitans gen. nov., and Trinickia gen. nov.: implications for the evolution of diazotrophy and nodulation in the Burkholderiaceae.</title>
        <authorList>
            <person name="Estrada-de los Santos P."/>
            <person name="Palmer M."/>
            <person name="Chavez-Ramirez B."/>
            <person name="Beukes C."/>
            <person name="Steenkamp E.T."/>
            <person name="Hirsch A.M."/>
            <person name="Manyaka P."/>
            <person name="Maluk M."/>
            <person name="Lafos M."/>
            <person name="Crook M."/>
            <person name="Gross E."/>
            <person name="Simon M.F."/>
            <person name="Bueno dos Reis Junior F."/>
            <person name="Poole P.S."/>
            <person name="Venter S.N."/>
            <person name="James E.K."/>
        </authorList>
    </citation>
    <scope>NUCLEOTIDE SEQUENCE [LARGE SCALE GENOMIC DNA]</scope>
    <source>
        <strain evidence="2 3">GIMN1.004</strain>
    </source>
</reference>
<comment type="caution">
    <text evidence="2">The sequence shown here is derived from an EMBL/GenBank/DDBJ whole genome shotgun (WGS) entry which is preliminary data.</text>
</comment>
<evidence type="ECO:0000313" key="2">
    <source>
        <dbReference type="EMBL" id="PMS19722.1"/>
    </source>
</evidence>
<keyword evidence="3" id="KW-1185">Reference proteome</keyword>
<dbReference type="OrthoDB" id="7185309at2"/>
<protein>
    <submittedName>
        <fullName evidence="2">Uncharacterized protein</fullName>
    </submittedName>
</protein>
<dbReference type="AlphaFoldDB" id="A0A2N7VRE8"/>
<name>A0A2N7VRE8_9BURK</name>
<dbReference type="InterPro" id="IPR036388">
    <property type="entry name" value="WH-like_DNA-bd_sf"/>
</dbReference>
<dbReference type="Gene3D" id="1.10.10.10">
    <property type="entry name" value="Winged helix-like DNA-binding domain superfamily/Winged helix DNA-binding domain"/>
    <property type="match status" value="1"/>
</dbReference>
<accession>A0A2N7VRE8</accession>
<proteinExistence type="predicted"/>
<evidence type="ECO:0000313" key="3">
    <source>
        <dbReference type="Proteomes" id="UP000235616"/>
    </source>
</evidence>
<gene>
    <name evidence="2" type="ORF">C0Z18_12855</name>
</gene>
<dbReference type="EMBL" id="PNYA01000010">
    <property type="protein sequence ID" value="PMS19722.1"/>
    <property type="molecule type" value="Genomic_DNA"/>
</dbReference>
<sequence length="145" mass="15837">MMNTESYATEIADGLSAIHRRKGSAQFFVVLLREFAKGKAVSRQTLRIALGWPEASDTPMLGAMPDIEYDDRGDIVGYGIPLDDIPHAFKVDRRSFFPRNALVEVSEASGPRCIPGTDLVDPQPSTLDQRSDRTVQMTAAADAAP</sequence>
<feature type="region of interest" description="Disordered" evidence="1">
    <location>
        <begin position="108"/>
        <end position="145"/>
    </location>
</feature>
<dbReference type="SUPFAM" id="SSF46785">
    <property type="entry name" value="Winged helix' DNA-binding domain"/>
    <property type="match status" value="1"/>
</dbReference>
<organism evidence="2 3">
    <name type="scientific">Trinickia dabaoshanensis</name>
    <dbReference type="NCBI Taxonomy" id="564714"/>
    <lineage>
        <taxon>Bacteria</taxon>
        <taxon>Pseudomonadati</taxon>
        <taxon>Pseudomonadota</taxon>
        <taxon>Betaproteobacteria</taxon>
        <taxon>Burkholderiales</taxon>
        <taxon>Burkholderiaceae</taxon>
        <taxon>Trinickia</taxon>
    </lineage>
</organism>
<dbReference type="Proteomes" id="UP000235616">
    <property type="component" value="Unassembled WGS sequence"/>
</dbReference>